<dbReference type="RefSeq" id="WP_082828188.1">
    <property type="nucleotide sequence ID" value="NZ_CP121013.1"/>
</dbReference>
<comment type="caution">
    <text evidence="1">The sequence shown here is derived from an EMBL/GenBank/DDBJ whole genome shotgun (WGS) entry which is preliminary data.</text>
</comment>
<name>A0A3B9IKG6_9PROT</name>
<dbReference type="Proteomes" id="UP000257706">
    <property type="component" value="Unassembled WGS sequence"/>
</dbReference>
<dbReference type="AlphaFoldDB" id="A0A3B9IKG6"/>
<dbReference type="EMBL" id="DMAI01000159">
    <property type="protein sequence ID" value="HAE47813.1"/>
    <property type="molecule type" value="Genomic_DNA"/>
</dbReference>
<dbReference type="InterPro" id="IPR023963">
    <property type="entry name" value="Methanobactin_OB3b"/>
</dbReference>
<sequence length="29" mass="2919">MSIKISARKTLQIAGRAGARCATICAVAG</sequence>
<proteinExistence type="predicted"/>
<protein>
    <submittedName>
        <fullName evidence="1">Methanobactin</fullName>
    </submittedName>
</protein>
<dbReference type="NCBIfam" id="TIGR04071">
    <property type="entry name" value="methanobac_OB3b"/>
    <property type="match status" value="1"/>
</dbReference>
<organism evidence="1 2">
    <name type="scientific">Tistrella mobilis</name>
    <dbReference type="NCBI Taxonomy" id="171437"/>
    <lineage>
        <taxon>Bacteria</taxon>
        <taxon>Pseudomonadati</taxon>
        <taxon>Pseudomonadota</taxon>
        <taxon>Alphaproteobacteria</taxon>
        <taxon>Geminicoccales</taxon>
        <taxon>Geminicoccaceae</taxon>
        <taxon>Tistrella</taxon>
    </lineage>
</organism>
<accession>A0A3B9IKG6</accession>
<evidence type="ECO:0000313" key="2">
    <source>
        <dbReference type="Proteomes" id="UP000257706"/>
    </source>
</evidence>
<gene>
    <name evidence="1" type="ORF">DCK97_10375</name>
</gene>
<reference evidence="1 2" key="1">
    <citation type="journal article" date="2018" name="Nat. Biotechnol.">
        <title>A standardized bacterial taxonomy based on genome phylogeny substantially revises the tree of life.</title>
        <authorList>
            <person name="Parks D.H."/>
            <person name="Chuvochina M."/>
            <person name="Waite D.W."/>
            <person name="Rinke C."/>
            <person name="Skarshewski A."/>
            <person name="Chaumeil P.A."/>
            <person name="Hugenholtz P."/>
        </authorList>
    </citation>
    <scope>NUCLEOTIDE SEQUENCE [LARGE SCALE GENOMIC DNA]</scope>
    <source>
        <strain evidence="1">UBA8739</strain>
    </source>
</reference>
<evidence type="ECO:0000313" key="1">
    <source>
        <dbReference type="EMBL" id="HAE47813.1"/>
    </source>
</evidence>
<dbReference type="Pfam" id="PF25751">
    <property type="entry name" value="Methanobactin"/>
    <property type="match status" value="1"/>
</dbReference>
<dbReference type="GeneID" id="97244165"/>